<evidence type="ECO:0000313" key="2">
    <source>
        <dbReference type="EMBL" id="MER6617252.1"/>
    </source>
</evidence>
<dbReference type="CDD" id="cd00531">
    <property type="entry name" value="NTF2_like"/>
    <property type="match status" value="1"/>
</dbReference>
<gene>
    <name evidence="2" type="ORF">ABT276_28665</name>
</gene>
<dbReference type="Proteomes" id="UP001445472">
    <property type="component" value="Unassembled WGS sequence"/>
</dbReference>
<accession>A0ABV1V2K2</accession>
<feature type="domain" description="SnoaL-like" evidence="1">
    <location>
        <begin position="9"/>
        <end position="130"/>
    </location>
</feature>
<reference evidence="2 3" key="1">
    <citation type="submission" date="2024-06" db="EMBL/GenBank/DDBJ databases">
        <title>The Natural Products Discovery Center: Release of the First 8490 Sequenced Strains for Exploring Actinobacteria Biosynthetic Diversity.</title>
        <authorList>
            <person name="Kalkreuter E."/>
            <person name="Kautsar S.A."/>
            <person name="Yang D."/>
            <person name="Bader C.D."/>
            <person name="Teijaro C.N."/>
            <person name="Fluegel L."/>
            <person name="Davis C.M."/>
            <person name="Simpson J.R."/>
            <person name="Lauterbach L."/>
            <person name="Steele A.D."/>
            <person name="Gui C."/>
            <person name="Meng S."/>
            <person name="Li G."/>
            <person name="Viehrig K."/>
            <person name="Ye F."/>
            <person name="Su P."/>
            <person name="Kiefer A.F."/>
            <person name="Nichols A."/>
            <person name="Cepeda A.J."/>
            <person name="Yan W."/>
            <person name="Fan B."/>
            <person name="Jiang Y."/>
            <person name="Adhikari A."/>
            <person name="Zheng C.-J."/>
            <person name="Schuster L."/>
            <person name="Cowan T.M."/>
            <person name="Smanski M.J."/>
            <person name="Chevrette M.G."/>
            <person name="De Carvalho L.P.S."/>
            <person name="Shen B."/>
        </authorList>
    </citation>
    <scope>NUCLEOTIDE SEQUENCE [LARGE SCALE GENOMIC DNA]</scope>
    <source>
        <strain evidence="2 3">NPDC000837</strain>
    </source>
</reference>
<name>A0ABV1V2K2_9ACTN</name>
<proteinExistence type="predicted"/>
<sequence>MDQNQLDILWSEREIRAVLQRYCRGLDRLDEELVKSAYHEDAYDDRGVIRGNAHDFVKQIVPILRDTYTGTLHTLHGSTIEVDGDRAGVETYCTAYHYRESDGIKRVEQFAGRYIDRFELREGVWKIARRVVLNDFSLAQEVPLDPAEAQAGFNPSRRDATDVSYQVLPLSGPDAPTV</sequence>
<dbReference type="SUPFAM" id="SSF54427">
    <property type="entry name" value="NTF2-like"/>
    <property type="match status" value="1"/>
</dbReference>
<dbReference type="InterPro" id="IPR032710">
    <property type="entry name" value="NTF2-like_dom_sf"/>
</dbReference>
<evidence type="ECO:0000313" key="3">
    <source>
        <dbReference type="Proteomes" id="UP001445472"/>
    </source>
</evidence>
<keyword evidence="3" id="KW-1185">Reference proteome</keyword>
<organism evidence="2 3">
    <name type="scientific">Streptomyces xantholiticus</name>
    <dbReference type="NCBI Taxonomy" id="68285"/>
    <lineage>
        <taxon>Bacteria</taxon>
        <taxon>Bacillati</taxon>
        <taxon>Actinomycetota</taxon>
        <taxon>Actinomycetes</taxon>
        <taxon>Kitasatosporales</taxon>
        <taxon>Streptomycetaceae</taxon>
        <taxon>Streptomyces</taxon>
    </lineage>
</organism>
<evidence type="ECO:0000259" key="1">
    <source>
        <dbReference type="Pfam" id="PF13577"/>
    </source>
</evidence>
<dbReference type="EMBL" id="JBEPBX010000034">
    <property type="protein sequence ID" value="MER6617252.1"/>
    <property type="molecule type" value="Genomic_DNA"/>
</dbReference>
<dbReference type="InterPro" id="IPR037401">
    <property type="entry name" value="SnoaL-like"/>
</dbReference>
<comment type="caution">
    <text evidence="2">The sequence shown here is derived from an EMBL/GenBank/DDBJ whole genome shotgun (WGS) entry which is preliminary data.</text>
</comment>
<dbReference type="RefSeq" id="WP_351978381.1">
    <property type="nucleotide sequence ID" value="NZ_JBEPBX010000034.1"/>
</dbReference>
<dbReference type="Pfam" id="PF13577">
    <property type="entry name" value="SnoaL_4"/>
    <property type="match status" value="1"/>
</dbReference>
<protein>
    <submittedName>
        <fullName evidence="2">Nuclear transport factor 2 family protein</fullName>
    </submittedName>
</protein>
<dbReference type="Gene3D" id="3.10.450.50">
    <property type="match status" value="1"/>
</dbReference>